<dbReference type="InterPro" id="IPR013423">
    <property type="entry name" value="CHP02594"/>
</dbReference>
<proteinExistence type="predicted"/>
<dbReference type="OrthoDB" id="192249at2"/>
<evidence type="ECO:0000259" key="1">
    <source>
        <dbReference type="Pfam" id="PF05257"/>
    </source>
</evidence>
<keyword evidence="4" id="KW-1185">Reference proteome</keyword>
<reference evidence="3 4" key="2">
    <citation type="submission" date="2017-06" db="EMBL/GenBank/DDBJ databases">
        <authorList>
            <person name="Kim H.J."/>
            <person name="Triplett B.A."/>
        </authorList>
    </citation>
    <scope>NUCLEOTIDE SEQUENCE [LARGE SCALE GENOMIC DNA]</scope>
    <source>
        <strain evidence="3">Kingella_eburonensis</strain>
    </source>
</reference>
<dbReference type="InterPro" id="IPR007921">
    <property type="entry name" value="CHAP_dom"/>
</dbReference>
<name>A0A238TCX6_9NEIS</name>
<dbReference type="NCBIfam" id="TIGR02594">
    <property type="entry name" value="TIGR02594 family protein"/>
    <property type="match status" value="1"/>
</dbReference>
<dbReference type="Proteomes" id="UP000215450">
    <property type="component" value="Unassembled WGS sequence"/>
</dbReference>
<evidence type="ECO:0000313" key="2">
    <source>
        <dbReference type="EMBL" id="SMQ13158.1"/>
    </source>
</evidence>
<accession>A0A238TCX6</accession>
<dbReference type="EMBL" id="FXUV01000048">
    <property type="protein sequence ID" value="SMQ13158.1"/>
    <property type="molecule type" value="Genomic_DNA"/>
</dbReference>
<sequence>MSNQTELPWLAEARQHIGLTEIAGKQHNSIIGNWLISLKAWWTDDETPWCGTFVAHCARTAGRDLPKHWYRALDWQNTGTRLNAPAYGCVVVFARQGGGHVGFCVGQDEQGNLWILGGNQGNRVSVAKFARERVVAYVWLGKDGVPSLPKESRYDLPVLQLAGEFSRNEV</sequence>
<gene>
    <name evidence="2" type="ORF">KEBURONENSIS_01900</name>
    <name evidence="3" type="ORF">KEBURONENSIS_01914</name>
</gene>
<protein>
    <recommendedName>
        <fullName evidence="1">Peptidase C51 domain-containing protein</fullName>
    </recommendedName>
</protein>
<reference evidence="2" key="1">
    <citation type="submission" date="2017-05" db="EMBL/GenBank/DDBJ databases">
        <authorList>
            <person name="Song R."/>
            <person name="Chenine A.L."/>
            <person name="Ruprecht R.M."/>
        </authorList>
    </citation>
    <scope>NUCLEOTIDE SEQUENCE</scope>
    <source>
        <strain evidence="2">Kingella_eburonensis</strain>
    </source>
</reference>
<evidence type="ECO:0000313" key="4">
    <source>
        <dbReference type="Proteomes" id="UP000215450"/>
    </source>
</evidence>
<dbReference type="InterPro" id="IPR038765">
    <property type="entry name" value="Papain-like_cys_pep_sf"/>
</dbReference>
<dbReference type="SUPFAM" id="SSF54001">
    <property type="entry name" value="Cysteine proteinases"/>
    <property type="match status" value="1"/>
</dbReference>
<feature type="domain" description="Peptidase C51" evidence="1">
    <location>
        <begin position="43"/>
        <end position="119"/>
    </location>
</feature>
<evidence type="ECO:0000313" key="3">
    <source>
        <dbReference type="EMBL" id="SNB80967.1"/>
    </source>
</evidence>
<dbReference type="RefSeq" id="WP_095063179.1">
    <property type="nucleotide sequence ID" value="NZ_FXUV02000053.1"/>
</dbReference>
<dbReference type="AlphaFoldDB" id="A0A238TCX6"/>
<dbReference type="Pfam" id="PF05257">
    <property type="entry name" value="CHAP"/>
    <property type="match status" value="1"/>
</dbReference>
<dbReference type="EMBL" id="FXUV02000053">
    <property type="protein sequence ID" value="SNB80967.1"/>
    <property type="molecule type" value="Genomic_DNA"/>
</dbReference>
<organism evidence="3 4">
    <name type="scientific">Kingella negevensis</name>
    <dbReference type="NCBI Taxonomy" id="1522312"/>
    <lineage>
        <taxon>Bacteria</taxon>
        <taxon>Pseudomonadati</taxon>
        <taxon>Pseudomonadota</taxon>
        <taxon>Betaproteobacteria</taxon>
        <taxon>Neisseriales</taxon>
        <taxon>Neisseriaceae</taxon>
        <taxon>Kingella</taxon>
    </lineage>
</organism>